<dbReference type="GO" id="GO:0003700">
    <property type="term" value="F:DNA-binding transcription factor activity"/>
    <property type="evidence" value="ECO:0007669"/>
    <property type="project" value="TreeGrafter"/>
</dbReference>
<dbReference type="PANTHER" id="PTHR30055:SF226">
    <property type="entry name" value="HTH-TYPE TRANSCRIPTIONAL REGULATOR PKSA"/>
    <property type="match status" value="1"/>
</dbReference>
<evidence type="ECO:0000256" key="4">
    <source>
        <dbReference type="ARBA" id="ARBA00023163"/>
    </source>
</evidence>
<dbReference type="Pfam" id="PF13977">
    <property type="entry name" value="TetR_C_6"/>
    <property type="match status" value="1"/>
</dbReference>
<dbReference type="SUPFAM" id="SSF48498">
    <property type="entry name" value="Tetracyclin repressor-like, C-terminal domain"/>
    <property type="match status" value="1"/>
</dbReference>
<proteinExistence type="predicted"/>
<dbReference type="InterPro" id="IPR050109">
    <property type="entry name" value="HTH-type_TetR-like_transc_reg"/>
</dbReference>
<sequence length="210" mass="22788">MPRLIDHNERRERLAEATWRVIVRDGVSGASVRTIAAEAGQSTGSLRHIFPTHSELLVFALKLVIERATARVTALPPGPTAVATVQAVAAELLPLDRDRRAEMEVYLALFTAANADPKLRVPRDEAHLRMRESARWMIAQLDNGTDLDPGADRELEAARLHALIDGLAAHLIYEGAAADPSWARRALARHIGSLAAPGGPHSETTASGRR</sequence>
<evidence type="ECO:0000259" key="6">
    <source>
        <dbReference type="PROSITE" id="PS50977"/>
    </source>
</evidence>
<dbReference type="InterPro" id="IPR039538">
    <property type="entry name" value="BetI_C"/>
</dbReference>
<dbReference type="GO" id="GO:0000976">
    <property type="term" value="F:transcription cis-regulatory region binding"/>
    <property type="evidence" value="ECO:0007669"/>
    <property type="project" value="TreeGrafter"/>
</dbReference>
<evidence type="ECO:0000256" key="5">
    <source>
        <dbReference type="PROSITE-ProRule" id="PRU00335"/>
    </source>
</evidence>
<dbReference type="PROSITE" id="PS50977">
    <property type="entry name" value="HTH_TETR_2"/>
    <property type="match status" value="1"/>
</dbReference>
<dbReference type="OrthoDB" id="9816296at2"/>
<dbReference type="Gene3D" id="1.10.357.10">
    <property type="entry name" value="Tetracycline Repressor, domain 2"/>
    <property type="match status" value="1"/>
</dbReference>
<gene>
    <name evidence="7" type="ORF">DP939_40465</name>
</gene>
<protein>
    <submittedName>
        <fullName evidence="7">TetR family transcriptional regulator</fullName>
    </submittedName>
</protein>
<accession>A0A366LKS5</accession>
<dbReference type="InterPro" id="IPR009057">
    <property type="entry name" value="Homeodomain-like_sf"/>
</dbReference>
<comment type="caution">
    <text evidence="7">The sequence shown here is derived from an EMBL/GenBank/DDBJ whole genome shotgun (WGS) entry which is preliminary data.</text>
</comment>
<name>A0A366LKS5_9ACTN</name>
<dbReference type="InterPro" id="IPR036271">
    <property type="entry name" value="Tet_transcr_reg_TetR-rel_C_sf"/>
</dbReference>
<dbReference type="EMBL" id="QMEY01000032">
    <property type="protein sequence ID" value="RBQ14535.1"/>
    <property type="molecule type" value="Genomic_DNA"/>
</dbReference>
<evidence type="ECO:0000313" key="8">
    <source>
        <dbReference type="Proteomes" id="UP000253303"/>
    </source>
</evidence>
<evidence type="ECO:0000256" key="3">
    <source>
        <dbReference type="ARBA" id="ARBA00023125"/>
    </source>
</evidence>
<evidence type="ECO:0000313" key="7">
    <source>
        <dbReference type="EMBL" id="RBQ14535.1"/>
    </source>
</evidence>
<keyword evidence="3 5" id="KW-0238">DNA-binding</keyword>
<dbReference type="Pfam" id="PF00440">
    <property type="entry name" value="TetR_N"/>
    <property type="match status" value="1"/>
</dbReference>
<organism evidence="7 8">
    <name type="scientific">Spongiactinospora rosea</name>
    <dbReference type="NCBI Taxonomy" id="2248750"/>
    <lineage>
        <taxon>Bacteria</taxon>
        <taxon>Bacillati</taxon>
        <taxon>Actinomycetota</taxon>
        <taxon>Actinomycetes</taxon>
        <taxon>Streptosporangiales</taxon>
        <taxon>Streptosporangiaceae</taxon>
        <taxon>Spongiactinospora</taxon>
    </lineage>
</organism>
<dbReference type="AlphaFoldDB" id="A0A366LKS5"/>
<dbReference type="PANTHER" id="PTHR30055">
    <property type="entry name" value="HTH-TYPE TRANSCRIPTIONAL REGULATOR RUTR"/>
    <property type="match status" value="1"/>
</dbReference>
<keyword evidence="8" id="KW-1185">Reference proteome</keyword>
<keyword evidence="1" id="KW-0678">Repressor</keyword>
<keyword evidence="4" id="KW-0804">Transcription</keyword>
<evidence type="ECO:0000256" key="2">
    <source>
        <dbReference type="ARBA" id="ARBA00023015"/>
    </source>
</evidence>
<feature type="DNA-binding region" description="H-T-H motif" evidence="5">
    <location>
        <begin position="31"/>
        <end position="50"/>
    </location>
</feature>
<feature type="domain" description="HTH tetR-type" evidence="6">
    <location>
        <begin position="8"/>
        <end position="68"/>
    </location>
</feature>
<dbReference type="InterPro" id="IPR001647">
    <property type="entry name" value="HTH_TetR"/>
</dbReference>
<keyword evidence="2" id="KW-0805">Transcription regulation</keyword>
<evidence type="ECO:0000256" key="1">
    <source>
        <dbReference type="ARBA" id="ARBA00022491"/>
    </source>
</evidence>
<reference evidence="7 8" key="1">
    <citation type="submission" date="2018-06" db="EMBL/GenBank/DDBJ databases">
        <title>Sphaerisporangium craniellae sp. nov., isolated from a marine sponge in the South China Sea.</title>
        <authorList>
            <person name="Li L."/>
        </authorList>
    </citation>
    <scope>NUCLEOTIDE SEQUENCE [LARGE SCALE GENOMIC DNA]</scope>
    <source>
        <strain evidence="7 8">LHW63015</strain>
    </source>
</reference>
<dbReference type="SUPFAM" id="SSF46689">
    <property type="entry name" value="Homeodomain-like"/>
    <property type="match status" value="1"/>
</dbReference>
<dbReference type="RefSeq" id="WP_113986129.1">
    <property type="nucleotide sequence ID" value="NZ_QMEY01000032.1"/>
</dbReference>
<dbReference type="Proteomes" id="UP000253303">
    <property type="component" value="Unassembled WGS sequence"/>
</dbReference>